<organism evidence="1 2">
    <name type="scientific">Haemaphysalis longicornis</name>
    <name type="common">Bush tick</name>
    <dbReference type="NCBI Taxonomy" id="44386"/>
    <lineage>
        <taxon>Eukaryota</taxon>
        <taxon>Metazoa</taxon>
        <taxon>Ecdysozoa</taxon>
        <taxon>Arthropoda</taxon>
        <taxon>Chelicerata</taxon>
        <taxon>Arachnida</taxon>
        <taxon>Acari</taxon>
        <taxon>Parasitiformes</taxon>
        <taxon>Ixodida</taxon>
        <taxon>Ixodoidea</taxon>
        <taxon>Ixodidae</taxon>
        <taxon>Haemaphysalinae</taxon>
        <taxon>Haemaphysalis</taxon>
    </lineage>
</organism>
<evidence type="ECO:0000313" key="2">
    <source>
        <dbReference type="Proteomes" id="UP000821853"/>
    </source>
</evidence>
<gene>
    <name evidence="1" type="ORF">HPB48_013241</name>
</gene>
<dbReference type="Proteomes" id="UP000821853">
    <property type="component" value="Chromosome 9"/>
</dbReference>
<reference evidence="1 2" key="1">
    <citation type="journal article" date="2020" name="Cell">
        <title>Large-Scale Comparative Analyses of Tick Genomes Elucidate Their Genetic Diversity and Vector Capacities.</title>
        <authorList>
            <consortium name="Tick Genome and Microbiome Consortium (TIGMIC)"/>
            <person name="Jia N."/>
            <person name="Wang J."/>
            <person name="Shi W."/>
            <person name="Du L."/>
            <person name="Sun Y."/>
            <person name="Zhan W."/>
            <person name="Jiang J.F."/>
            <person name="Wang Q."/>
            <person name="Zhang B."/>
            <person name="Ji P."/>
            <person name="Bell-Sakyi L."/>
            <person name="Cui X.M."/>
            <person name="Yuan T.T."/>
            <person name="Jiang B.G."/>
            <person name="Yang W.F."/>
            <person name="Lam T.T."/>
            <person name="Chang Q.C."/>
            <person name="Ding S.J."/>
            <person name="Wang X.J."/>
            <person name="Zhu J.G."/>
            <person name="Ruan X.D."/>
            <person name="Zhao L."/>
            <person name="Wei J.T."/>
            <person name="Ye R.Z."/>
            <person name="Que T.C."/>
            <person name="Du C.H."/>
            <person name="Zhou Y.H."/>
            <person name="Cheng J.X."/>
            <person name="Dai P.F."/>
            <person name="Guo W.B."/>
            <person name="Han X.H."/>
            <person name="Huang E.J."/>
            <person name="Li L.F."/>
            <person name="Wei W."/>
            <person name="Gao Y.C."/>
            <person name="Liu J.Z."/>
            <person name="Shao H.Z."/>
            <person name="Wang X."/>
            <person name="Wang C.C."/>
            <person name="Yang T.C."/>
            <person name="Huo Q.B."/>
            <person name="Li W."/>
            <person name="Chen H.Y."/>
            <person name="Chen S.E."/>
            <person name="Zhou L.G."/>
            <person name="Ni X.B."/>
            <person name="Tian J.H."/>
            <person name="Sheng Y."/>
            <person name="Liu T."/>
            <person name="Pan Y.S."/>
            <person name="Xia L.Y."/>
            <person name="Li J."/>
            <person name="Zhao F."/>
            <person name="Cao W.C."/>
        </authorList>
    </citation>
    <scope>NUCLEOTIDE SEQUENCE [LARGE SCALE GENOMIC DNA]</scope>
    <source>
        <strain evidence="1">HaeL-2018</strain>
    </source>
</reference>
<keyword evidence="2" id="KW-1185">Reference proteome</keyword>
<name>A0A9J6H165_HAELO</name>
<comment type="caution">
    <text evidence="1">The sequence shown here is derived from an EMBL/GenBank/DDBJ whole genome shotgun (WGS) entry which is preliminary data.</text>
</comment>
<dbReference type="OrthoDB" id="10063284at2759"/>
<dbReference type="VEuPathDB" id="VectorBase:HLOH_047030"/>
<dbReference type="EMBL" id="JABSTR010000011">
    <property type="protein sequence ID" value="KAH9381450.1"/>
    <property type="molecule type" value="Genomic_DNA"/>
</dbReference>
<evidence type="ECO:0000313" key="1">
    <source>
        <dbReference type="EMBL" id="KAH9381450.1"/>
    </source>
</evidence>
<accession>A0A9J6H165</accession>
<dbReference type="AlphaFoldDB" id="A0A9J6H165"/>
<sequence length="59" mass="6662">MAKRDKWVSDDGQNELLEIMDHTVQREIVEGVKSSPFYGIIADGTADVNGDEQFTFCVR</sequence>
<proteinExistence type="predicted"/>
<protein>
    <recommendedName>
        <fullName evidence="3">DUF4371 domain-containing protein</fullName>
    </recommendedName>
</protein>
<evidence type="ECO:0008006" key="3">
    <source>
        <dbReference type="Google" id="ProtNLM"/>
    </source>
</evidence>